<dbReference type="Pfam" id="PF08395">
    <property type="entry name" value="7tm_7"/>
    <property type="match status" value="1"/>
</dbReference>
<feature type="transmembrane region" description="Helical" evidence="6">
    <location>
        <begin position="417"/>
        <end position="439"/>
    </location>
</feature>
<keyword evidence="6" id="KW-0807">Transducer</keyword>
<feature type="transmembrane region" description="Helical" evidence="6">
    <location>
        <begin position="324"/>
        <end position="347"/>
    </location>
</feature>
<feature type="transmembrane region" description="Helical" evidence="6">
    <location>
        <begin position="36"/>
        <end position="61"/>
    </location>
</feature>
<keyword evidence="3 6" id="KW-0812">Transmembrane</keyword>
<dbReference type="AlphaFoldDB" id="A0A6H5G7B4"/>
<feature type="transmembrane region" description="Helical" evidence="6">
    <location>
        <begin position="231"/>
        <end position="251"/>
    </location>
</feature>
<evidence type="ECO:0000256" key="2">
    <source>
        <dbReference type="ARBA" id="ARBA00022475"/>
    </source>
</evidence>
<proteinExistence type="inferred from homology"/>
<evidence type="ECO:0000256" key="6">
    <source>
        <dbReference type="RuleBase" id="RU363108"/>
    </source>
</evidence>
<comment type="function">
    <text evidence="6">Gustatory receptor which mediates acceptance or avoidance behavior, depending on its substrates.</text>
</comment>
<dbReference type="GO" id="GO:0005886">
    <property type="term" value="C:plasma membrane"/>
    <property type="evidence" value="ECO:0007669"/>
    <property type="project" value="UniProtKB-SubCell"/>
</dbReference>
<organism evidence="7 8">
    <name type="scientific">Nesidiocoris tenuis</name>
    <dbReference type="NCBI Taxonomy" id="355587"/>
    <lineage>
        <taxon>Eukaryota</taxon>
        <taxon>Metazoa</taxon>
        <taxon>Ecdysozoa</taxon>
        <taxon>Arthropoda</taxon>
        <taxon>Hexapoda</taxon>
        <taxon>Insecta</taxon>
        <taxon>Pterygota</taxon>
        <taxon>Neoptera</taxon>
        <taxon>Paraneoptera</taxon>
        <taxon>Hemiptera</taxon>
        <taxon>Heteroptera</taxon>
        <taxon>Panheteroptera</taxon>
        <taxon>Cimicomorpha</taxon>
        <taxon>Miridae</taxon>
        <taxon>Dicyphina</taxon>
        <taxon>Nesidiocoris</taxon>
    </lineage>
</organism>
<feature type="transmembrane region" description="Helical" evidence="6">
    <location>
        <begin position="385"/>
        <end position="405"/>
    </location>
</feature>
<dbReference type="GO" id="GO:0050909">
    <property type="term" value="P:sensory perception of taste"/>
    <property type="evidence" value="ECO:0007669"/>
    <property type="project" value="InterPro"/>
</dbReference>
<evidence type="ECO:0000256" key="1">
    <source>
        <dbReference type="ARBA" id="ARBA00004651"/>
    </source>
</evidence>
<feature type="transmembrane region" description="Helical" evidence="6">
    <location>
        <begin position="257"/>
        <end position="278"/>
    </location>
</feature>
<keyword evidence="6" id="KW-0675">Receptor</keyword>
<feature type="transmembrane region" description="Helical" evidence="6">
    <location>
        <begin position="472"/>
        <end position="491"/>
    </location>
</feature>
<comment type="caution">
    <text evidence="6">Lacks conserved residue(s) required for the propagation of feature annotation.</text>
</comment>
<keyword evidence="2 6" id="KW-1003">Cell membrane</keyword>
<evidence type="ECO:0000256" key="3">
    <source>
        <dbReference type="ARBA" id="ARBA00022692"/>
    </source>
</evidence>
<comment type="similarity">
    <text evidence="6">Belongs to the insect chemoreceptor superfamily. Gustatory receptor (GR) family.</text>
</comment>
<evidence type="ECO:0000313" key="7">
    <source>
        <dbReference type="EMBL" id="CAA9998266.1"/>
    </source>
</evidence>
<dbReference type="GO" id="GO:0007165">
    <property type="term" value="P:signal transduction"/>
    <property type="evidence" value="ECO:0007669"/>
    <property type="project" value="UniProtKB-KW"/>
</dbReference>
<dbReference type="EMBL" id="CADCXU010006724">
    <property type="protein sequence ID" value="CAA9998266.1"/>
    <property type="molecule type" value="Genomic_DNA"/>
</dbReference>
<sequence>MNWENSIQNHLKIFRIFGTLPLIVDLPYCSAVSCPYLGLSLLFVGINCLFQLSPSFVGFFLGQLSLHIYRCIRLIYFVFPACQTYLTVRRRHEFEKTVNRLVWLRSKLQIRNFKMFPFIKIVVFVHVLMSAVCASLVLMSFHKFKPEIFFNWEVIGEELSWYVFFAYVYAFSAQFVYFVQHAGLCFEQLRLSVVFYKSKSPSSHEISRAVRDFDHLLQICGEIMKFHDPSVGLILLAQFLSIIAKASGLLLTPVPCVYLNAGLCAWTAIMALLIFFILHSCQTVKDQYDFQYQFESQFQMNADDTRSLLGVIADQLQWSFYATYLYACSSQFIYLMALCAECFSQLAKSISASKSGVNLTKEYIRKYDTMVDVSHGVFDFHDKFVGPYLMCSLLTIISNASFLVLSGNYDPYRRSQFYVWVIVDATKIFLMLHACQNVISQASSSPIYKYMRLFRYFGSSPCTLDPPKVSSVYVAILSTVLSLNFYVQLFFMEEEYFSTGHLSGAIYRLIRITCVSTPIITLCEMIRKRHDIEAIVKDLYVLFNWKWTQCSLLTPMLIVLCGFTRARGLTRWTPHFKKPPLHRSTST</sequence>
<dbReference type="InterPro" id="IPR013604">
    <property type="entry name" value="7TM_chemorcpt"/>
</dbReference>
<keyword evidence="4 6" id="KW-1133">Transmembrane helix</keyword>
<feature type="transmembrane region" description="Helical" evidence="6">
    <location>
        <begin position="159"/>
        <end position="179"/>
    </location>
</feature>
<gene>
    <name evidence="7" type="ORF">NTEN_LOCUS4549</name>
</gene>
<dbReference type="Proteomes" id="UP000479000">
    <property type="component" value="Unassembled WGS sequence"/>
</dbReference>
<evidence type="ECO:0000256" key="5">
    <source>
        <dbReference type="ARBA" id="ARBA00023136"/>
    </source>
</evidence>
<evidence type="ECO:0000256" key="4">
    <source>
        <dbReference type="ARBA" id="ARBA00022989"/>
    </source>
</evidence>
<name>A0A6H5G7B4_9HEMI</name>
<evidence type="ECO:0000313" key="8">
    <source>
        <dbReference type="Proteomes" id="UP000479000"/>
    </source>
</evidence>
<feature type="transmembrane region" description="Helical" evidence="6">
    <location>
        <begin position="12"/>
        <end position="29"/>
    </location>
</feature>
<comment type="subcellular location">
    <subcellularLocation>
        <location evidence="1 6">Cell membrane</location>
        <topology evidence="1 6">Multi-pass membrane protein</topology>
    </subcellularLocation>
</comment>
<reference evidence="7 8" key="1">
    <citation type="submission" date="2020-02" db="EMBL/GenBank/DDBJ databases">
        <authorList>
            <person name="Ferguson B K."/>
        </authorList>
    </citation>
    <scope>NUCLEOTIDE SEQUENCE [LARGE SCALE GENOMIC DNA]</scope>
</reference>
<accession>A0A6H5G7B4</accession>
<keyword evidence="5 6" id="KW-0472">Membrane</keyword>
<keyword evidence="8" id="KW-1185">Reference proteome</keyword>
<feature type="transmembrane region" description="Helical" evidence="6">
    <location>
        <begin position="115"/>
        <end position="139"/>
    </location>
</feature>
<protein>
    <recommendedName>
        <fullName evidence="6">Gustatory receptor</fullName>
    </recommendedName>
</protein>